<keyword evidence="3" id="KW-1185">Reference proteome</keyword>
<organism evidence="2 3">
    <name type="scientific">Vagococcus fluvialis bH819</name>
    <dbReference type="NCBI Taxonomy" id="1255619"/>
    <lineage>
        <taxon>Bacteria</taxon>
        <taxon>Bacillati</taxon>
        <taxon>Bacillota</taxon>
        <taxon>Bacilli</taxon>
        <taxon>Lactobacillales</taxon>
        <taxon>Enterococcaceae</taxon>
        <taxon>Vagococcus</taxon>
    </lineage>
</organism>
<proteinExistence type="predicted"/>
<accession>A0A1X6WLM2</accession>
<dbReference type="PANTHER" id="PTHR12526:SF630">
    <property type="entry name" value="GLYCOSYLTRANSFERASE"/>
    <property type="match status" value="1"/>
</dbReference>
<evidence type="ECO:0000313" key="3">
    <source>
        <dbReference type="Proteomes" id="UP000195918"/>
    </source>
</evidence>
<evidence type="ECO:0000313" key="2">
    <source>
        <dbReference type="EMBL" id="SLM85241.1"/>
    </source>
</evidence>
<keyword evidence="2" id="KW-0808">Transferase</keyword>
<dbReference type="OrthoDB" id="9768685at2"/>
<sequence>MNILVLTQQYPSKENLYRNGFVHTRIKKYLELDDTLNFRVYVLSNNKEIMHYKYDEIDVTVGNEKELLKYLLEEKINHIFIHFLLKSMVPILLDERISKIKKTVWVHGYEALSWKRRLFNFFNRHIIFDIIYNEKQLRSLKNYVSRENNTDFVFVSNWMKKIAEEDVKIEFKNSNIIPNGIDTDFYTYSNKKGKQKNILLIRPFNSRKYATDIALEAIRLLSKEKNFSEFKITIIGEGKYLKKDIKGLENYDNVKIISKFLNKNEIKMYHEKNGIFLCPTRQDAQGVSMCEAMSSGLVPVTSNNTAIPEFVDEQEGYLCNTPEELKDAIIDLQNDKIIEKASVNSRLKIEKKCNLNNISNQELEFINERIEK</sequence>
<dbReference type="CDD" id="cd03801">
    <property type="entry name" value="GT4_PimA-like"/>
    <property type="match status" value="1"/>
</dbReference>
<feature type="domain" description="Glycosyl transferase family 1" evidence="1">
    <location>
        <begin position="190"/>
        <end position="339"/>
    </location>
</feature>
<gene>
    <name evidence="2" type="ORF">FM121_04035</name>
</gene>
<reference evidence="3" key="1">
    <citation type="submission" date="2017-02" db="EMBL/GenBank/DDBJ databases">
        <authorList>
            <person name="Dridi B."/>
        </authorList>
    </citation>
    <scope>NUCLEOTIDE SEQUENCE [LARGE SCALE GENOMIC DNA]</scope>
    <source>
        <strain evidence="3">bH819</strain>
    </source>
</reference>
<dbReference type="RefSeq" id="WP_086950885.1">
    <property type="nucleotide sequence ID" value="NZ_FWFD01000008.1"/>
</dbReference>
<dbReference type="GO" id="GO:0016757">
    <property type="term" value="F:glycosyltransferase activity"/>
    <property type="evidence" value="ECO:0007669"/>
    <property type="project" value="InterPro"/>
</dbReference>
<protein>
    <submittedName>
        <fullName evidence="2">Hypothetical and glycosyltransferase fusion protein</fullName>
    </submittedName>
</protein>
<dbReference type="InterPro" id="IPR001296">
    <property type="entry name" value="Glyco_trans_1"/>
</dbReference>
<dbReference type="Pfam" id="PF00534">
    <property type="entry name" value="Glycos_transf_1"/>
    <property type="match status" value="1"/>
</dbReference>
<dbReference type="AlphaFoldDB" id="A0A1X6WLM2"/>
<evidence type="ECO:0000259" key="1">
    <source>
        <dbReference type="Pfam" id="PF00534"/>
    </source>
</evidence>
<dbReference type="PANTHER" id="PTHR12526">
    <property type="entry name" value="GLYCOSYLTRANSFERASE"/>
    <property type="match status" value="1"/>
</dbReference>
<dbReference type="SUPFAM" id="SSF53756">
    <property type="entry name" value="UDP-Glycosyltransferase/glycogen phosphorylase"/>
    <property type="match status" value="1"/>
</dbReference>
<dbReference type="EMBL" id="FWFD01000008">
    <property type="protein sequence ID" value="SLM85241.1"/>
    <property type="molecule type" value="Genomic_DNA"/>
</dbReference>
<dbReference type="Gene3D" id="3.40.50.2000">
    <property type="entry name" value="Glycogen Phosphorylase B"/>
    <property type="match status" value="2"/>
</dbReference>
<dbReference type="Proteomes" id="UP000195918">
    <property type="component" value="Unassembled WGS sequence"/>
</dbReference>
<name>A0A1X6WLM2_9ENTE</name>